<geneLocation type="plasmid" evidence="2 3">
    <name>unnamed</name>
</geneLocation>
<dbReference type="PANTHER" id="PTHR28008">
    <property type="entry name" value="DOMAIN PROTEIN, PUTATIVE (AFU_ORTHOLOGUE AFUA_3G10980)-RELATED"/>
    <property type="match status" value="1"/>
</dbReference>
<keyword evidence="1" id="KW-0812">Transmembrane</keyword>
<feature type="transmembrane region" description="Helical" evidence="1">
    <location>
        <begin position="98"/>
        <end position="118"/>
    </location>
</feature>
<dbReference type="AlphaFoldDB" id="A0A345YIE2"/>
<dbReference type="PANTHER" id="PTHR28008:SF1">
    <property type="entry name" value="DOMAIN PROTEIN, PUTATIVE (AFU_ORTHOLOGUE AFUA_3G10980)-RELATED"/>
    <property type="match status" value="1"/>
</dbReference>
<organism evidence="2 3">
    <name type="scientific">Erythrobacter aureus</name>
    <dbReference type="NCBI Taxonomy" id="2182384"/>
    <lineage>
        <taxon>Bacteria</taxon>
        <taxon>Pseudomonadati</taxon>
        <taxon>Pseudomonadota</taxon>
        <taxon>Alphaproteobacteria</taxon>
        <taxon>Sphingomonadales</taxon>
        <taxon>Erythrobacteraceae</taxon>
        <taxon>Erythrobacter/Porphyrobacter group</taxon>
        <taxon>Erythrobacter</taxon>
    </lineage>
</organism>
<feature type="transmembrane region" description="Helical" evidence="1">
    <location>
        <begin position="12"/>
        <end position="32"/>
    </location>
</feature>
<keyword evidence="2" id="KW-0614">Plasmid</keyword>
<feature type="transmembrane region" description="Helical" evidence="1">
    <location>
        <begin position="68"/>
        <end position="86"/>
    </location>
</feature>
<dbReference type="Proteomes" id="UP000254508">
    <property type="component" value="Plasmid unnamed"/>
</dbReference>
<dbReference type="KEGG" id="err:DVR09_14640"/>
<feature type="transmembrane region" description="Helical" evidence="1">
    <location>
        <begin position="44"/>
        <end position="61"/>
    </location>
</feature>
<reference evidence="2 3" key="1">
    <citation type="submission" date="2018-07" db="EMBL/GenBank/DDBJ databases">
        <title>Genome sequence of Erythrobacter strain YH-07, an antagonistic bacterium isolated from Yellow Sea.</title>
        <authorList>
            <person name="Tang T."/>
            <person name="Liu Q."/>
            <person name="Sun X."/>
        </authorList>
    </citation>
    <scope>NUCLEOTIDE SEQUENCE [LARGE SCALE GENOMIC DNA]</scope>
    <source>
        <strain evidence="2 3">YH-07</strain>
        <plasmid evidence="2 3">unnamed</plasmid>
    </source>
</reference>
<gene>
    <name evidence="2" type="ORF">DVR09_14640</name>
</gene>
<name>A0A345YIE2_9SPHN</name>
<dbReference type="OrthoDB" id="7429094at2"/>
<accession>A0A345YIE2</accession>
<evidence type="ECO:0008006" key="4">
    <source>
        <dbReference type="Google" id="ProtNLM"/>
    </source>
</evidence>
<evidence type="ECO:0000256" key="1">
    <source>
        <dbReference type="SAM" id="Phobius"/>
    </source>
</evidence>
<evidence type="ECO:0000313" key="2">
    <source>
        <dbReference type="EMBL" id="AXK43694.1"/>
    </source>
</evidence>
<evidence type="ECO:0000313" key="3">
    <source>
        <dbReference type="Proteomes" id="UP000254508"/>
    </source>
</evidence>
<dbReference type="RefSeq" id="WP_115418007.1">
    <property type="nucleotide sequence ID" value="NZ_CP031358.1"/>
</dbReference>
<protein>
    <recommendedName>
        <fullName evidence="4">VanZ family protein</fullName>
    </recommendedName>
</protein>
<proteinExistence type="predicted"/>
<keyword evidence="1" id="KW-1133">Transmembrane helix</keyword>
<dbReference type="EMBL" id="CP031358">
    <property type="protein sequence ID" value="AXK43694.1"/>
    <property type="molecule type" value="Genomic_DNA"/>
</dbReference>
<sequence length="128" mass="13863">MNRVRNTRATNATRIAFGLLLLAIISASLFPGVSRPTIFASDKMDHIFAFFVLGSAAKFFWQGHRPITLFSLLALGGAGIEIVQWGMQAGREADWADFAADLFGAGVGILMADTINAIRTRLFGPAYL</sequence>
<keyword evidence="3" id="KW-1185">Reference proteome</keyword>
<keyword evidence="1" id="KW-0472">Membrane</keyword>